<keyword evidence="3" id="KW-1185">Reference proteome</keyword>
<organism evidence="2 3">
    <name type="scientific">Kitasatospora terrestris</name>
    <dbReference type="NCBI Taxonomy" id="258051"/>
    <lineage>
        <taxon>Bacteria</taxon>
        <taxon>Bacillati</taxon>
        <taxon>Actinomycetota</taxon>
        <taxon>Actinomycetes</taxon>
        <taxon>Kitasatosporales</taxon>
        <taxon>Streptomycetaceae</taxon>
        <taxon>Kitasatospora</taxon>
    </lineage>
</organism>
<evidence type="ECO:0000313" key="2">
    <source>
        <dbReference type="EMBL" id="GAA4877325.1"/>
    </source>
</evidence>
<evidence type="ECO:0000256" key="1">
    <source>
        <dbReference type="SAM" id="MobiDB-lite"/>
    </source>
</evidence>
<reference evidence="3" key="1">
    <citation type="journal article" date="2019" name="Int. J. Syst. Evol. Microbiol.">
        <title>The Global Catalogue of Microorganisms (GCM) 10K type strain sequencing project: providing services to taxonomists for standard genome sequencing and annotation.</title>
        <authorList>
            <consortium name="The Broad Institute Genomics Platform"/>
            <consortium name="The Broad Institute Genome Sequencing Center for Infectious Disease"/>
            <person name="Wu L."/>
            <person name="Ma J."/>
        </authorList>
    </citation>
    <scope>NUCLEOTIDE SEQUENCE [LARGE SCALE GENOMIC DNA]</scope>
    <source>
        <strain evidence="3">JCM 13006</strain>
    </source>
</reference>
<feature type="compositionally biased region" description="Low complexity" evidence="1">
    <location>
        <begin position="18"/>
        <end position="27"/>
    </location>
</feature>
<feature type="region of interest" description="Disordered" evidence="1">
    <location>
        <begin position="1"/>
        <end position="32"/>
    </location>
</feature>
<comment type="caution">
    <text evidence="2">The sequence shown here is derived from an EMBL/GenBank/DDBJ whole genome shotgun (WGS) entry which is preliminary data.</text>
</comment>
<proteinExistence type="predicted"/>
<dbReference type="Proteomes" id="UP001501752">
    <property type="component" value="Unassembled WGS sequence"/>
</dbReference>
<gene>
    <name evidence="2" type="ORF">GCM10023235_66580</name>
</gene>
<sequence>MVFPIPGGPNSTARRVPSTSSGTTGSTAPAVPSSTLTHVAESGIGPWCALGTVPVQVKGLP</sequence>
<evidence type="ECO:0000313" key="3">
    <source>
        <dbReference type="Proteomes" id="UP001501752"/>
    </source>
</evidence>
<dbReference type="EMBL" id="BAABIS010000001">
    <property type="protein sequence ID" value="GAA4877325.1"/>
    <property type="molecule type" value="Genomic_DNA"/>
</dbReference>
<name>A0ABP9EF58_9ACTN</name>
<protein>
    <submittedName>
        <fullName evidence="2">Uncharacterized protein</fullName>
    </submittedName>
</protein>
<accession>A0ABP9EF58</accession>